<dbReference type="PIRSF" id="PIRSF000337">
    <property type="entry name" value="NTA_MOA"/>
    <property type="match status" value="1"/>
</dbReference>
<comment type="similarity">
    <text evidence="5">Belongs to the NtaA/SnaA/DszA monooxygenase family.</text>
</comment>
<dbReference type="OrthoDB" id="4437611at2"/>
<keyword evidence="2 6" id="KW-0288">FMN</keyword>
<proteinExistence type="inferred from homology"/>
<dbReference type="HOGENOM" id="CLU_022256_1_2_11"/>
<keyword evidence="4 9" id="KW-0503">Monooxygenase</keyword>
<dbReference type="InterPro" id="IPR016215">
    <property type="entry name" value="NTA_MOA"/>
</dbReference>
<dbReference type="NCBIfam" id="TIGR03860">
    <property type="entry name" value="FMN_nitrolo"/>
    <property type="match status" value="1"/>
</dbReference>
<feature type="binding site" evidence="6">
    <location>
        <position position="96"/>
    </location>
    <ligand>
        <name>FMN</name>
        <dbReference type="ChEBI" id="CHEBI:58210"/>
    </ligand>
</feature>
<dbReference type="GO" id="GO:0004497">
    <property type="term" value="F:monooxygenase activity"/>
    <property type="evidence" value="ECO:0007669"/>
    <property type="project" value="UniProtKB-KW"/>
</dbReference>
<dbReference type="Pfam" id="PF00296">
    <property type="entry name" value="Bac_luciferase"/>
    <property type="match status" value="1"/>
</dbReference>
<feature type="binding site" evidence="6">
    <location>
        <position position="150"/>
    </location>
    <ligand>
        <name>FMN</name>
        <dbReference type="ChEBI" id="CHEBI:58210"/>
    </ligand>
</feature>
<dbReference type="CDD" id="cd01095">
    <property type="entry name" value="Nitrilotriacetate_monoxgenase"/>
    <property type="match status" value="1"/>
</dbReference>
<gene>
    <name evidence="9" type="ordered locus">ROP_14360</name>
</gene>
<sequence>MTRRQLKLGAVLTPTGGPGHPYTWLDPEIPGDASVDIDWYIEYARLAEQARFDLVFIVDSQFITPDSPPHYLNRLEPLTLLSALAVATKHIGLVGTLTTSFNQPFNLARRFASLDLISRGRAGWNVVTSGDSGTAGNYGLEEHYDYATRYGRALEHVEVVKALWDSYEDDAFPRDREARRFLDADKLHTLGHRGEHFSVVGPLNIERSRQGQPVIFQAGDSDQGRDLGARIADGIFTHAPSFEAGAAFYADIKTRAAAYGRAPEDIVVLPGVTVTVGDTDADAREIERATQLADNDFGKSLRELGRPFGWHDFRQYDLDAPFPTEALKDAERSFYTQAKKITDLAVGRGLTLRQTIEALSAPKTSPFTGSAETVANELQRWLDGRALDGINIHIGHPAQFRRFVDEVLPILRERGVVREDYEQDTLRGNLGLPFAENRYTRARREGTDPAPLPGTTAPLSASV</sequence>
<dbReference type="KEGG" id="rop:ROP_14360"/>
<dbReference type="STRING" id="632772.ROP_14360"/>
<protein>
    <submittedName>
        <fullName evidence="9">Putative FMNH2-dependent monooxygenase</fullName>
    </submittedName>
</protein>
<evidence type="ECO:0000256" key="7">
    <source>
        <dbReference type="SAM" id="MobiDB-lite"/>
    </source>
</evidence>
<evidence type="ECO:0000259" key="8">
    <source>
        <dbReference type="Pfam" id="PF00296"/>
    </source>
</evidence>
<dbReference type="SUPFAM" id="SSF51679">
    <property type="entry name" value="Bacterial luciferase-like"/>
    <property type="match status" value="1"/>
</dbReference>
<feature type="binding site" evidence="6">
    <location>
        <position position="221"/>
    </location>
    <ligand>
        <name>FMN</name>
        <dbReference type="ChEBI" id="CHEBI:58210"/>
    </ligand>
</feature>
<feature type="region of interest" description="Disordered" evidence="7">
    <location>
        <begin position="441"/>
        <end position="463"/>
    </location>
</feature>
<dbReference type="Proteomes" id="UP000002212">
    <property type="component" value="Chromosome"/>
</dbReference>
<evidence type="ECO:0000256" key="6">
    <source>
        <dbReference type="PIRSR" id="PIRSR000337-1"/>
    </source>
</evidence>
<feature type="binding site" evidence="6">
    <location>
        <position position="59"/>
    </location>
    <ligand>
        <name>FMN</name>
        <dbReference type="ChEBI" id="CHEBI:58210"/>
    </ligand>
</feature>
<keyword evidence="1 6" id="KW-0285">Flavoprotein</keyword>
<evidence type="ECO:0000256" key="4">
    <source>
        <dbReference type="ARBA" id="ARBA00023033"/>
    </source>
</evidence>
<dbReference type="AlphaFoldDB" id="C1AXH9"/>
<evidence type="ECO:0000313" key="9">
    <source>
        <dbReference type="EMBL" id="BAH49683.1"/>
    </source>
</evidence>
<dbReference type="InterPro" id="IPR011251">
    <property type="entry name" value="Luciferase-like_dom"/>
</dbReference>
<dbReference type="GO" id="GO:0016705">
    <property type="term" value="F:oxidoreductase activity, acting on paired donors, with incorporation or reduction of molecular oxygen"/>
    <property type="evidence" value="ECO:0007669"/>
    <property type="project" value="InterPro"/>
</dbReference>
<dbReference type="InterPro" id="IPR036661">
    <property type="entry name" value="Luciferase-like_sf"/>
</dbReference>
<organism evidence="9 10">
    <name type="scientific">Rhodococcus opacus (strain B4)</name>
    <dbReference type="NCBI Taxonomy" id="632772"/>
    <lineage>
        <taxon>Bacteria</taxon>
        <taxon>Bacillati</taxon>
        <taxon>Actinomycetota</taxon>
        <taxon>Actinomycetes</taxon>
        <taxon>Mycobacteriales</taxon>
        <taxon>Nocardiaceae</taxon>
        <taxon>Rhodococcus</taxon>
    </lineage>
</organism>
<keyword evidence="3" id="KW-0560">Oxidoreductase</keyword>
<evidence type="ECO:0000256" key="1">
    <source>
        <dbReference type="ARBA" id="ARBA00022630"/>
    </source>
</evidence>
<accession>C1AXH9</accession>
<dbReference type="RefSeq" id="WP_012688655.1">
    <property type="nucleotide sequence ID" value="NC_012522.1"/>
</dbReference>
<dbReference type="InterPro" id="IPR051260">
    <property type="entry name" value="Diverse_substr_monoxygenases"/>
</dbReference>
<dbReference type="PANTHER" id="PTHR30011">
    <property type="entry name" value="ALKANESULFONATE MONOOXYGENASE-RELATED"/>
    <property type="match status" value="1"/>
</dbReference>
<reference evidence="9 10" key="1">
    <citation type="submission" date="2009-03" db="EMBL/GenBank/DDBJ databases">
        <title>Comparison of the complete genome sequences of Rhodococcus erythropolis PR4 and Rhodococcus opacus B4.</title>
        <authorList>
            <person name="Takarada H."/>
            <person name="Sekine M."/>
            <person name="Hosoyama A."/>
            <person name="Yamada R."/>
            <person name="Fujisawa T."/>
            <person name="Omata S."/>
            <person name="Shimizu A."/>
            <person name="Tsukatani N."/>
            <person name="Tanikawa S."/>
            <person name="Fujita N."/>
            <person name="Harayama S."/>
        </authorList>
    </citation>
    <scope>NUCLEOTIDE SEQUENCE [LARGE SCALE GENOMIC DNA]</scope>
    <source>
        <strain evidence="9 10">B4</strain>
    </source>
</reference>
<evidence type="ECO:0000256" key="2">
    <source>
        <dbReference type="ARBA" id="ARBA00022643"/>
    </source>
</evidence>
<evidence type="ECO:0000256" key="3">
    <source>
        <dbReference type="ARBA" id="ARBA00023002"/>
    </source>
</evidence>
<dbReference type="EMBL" id="AP011115">
    <property type="protein sequence ID" value="BAH49683.1"/>
    <property type="molecule type" value="Genomic_DNA"/>
</dbReference>
<feature type="domain" description="Luciferase-like" evidence="8">
    <location>
        <begin position="36"/>
        <end position="289"/>
    </location>
</feature>
<dbReference type="PANTHER" id="PTHR30011:SF16">
    <property type="entry name" value="C2H2 FINGER DOMAIN TRANSCRIPTION FACTOR (EUROFUNG)-RELATED"/>
    <property type="match status" value="1"/>
</dbReference>
<name>C1AXH9_RHOOB</name>
<evidence type="ECO:0000256" key="5">
    <source>
        <dbReference type="ARBA" id="ARBA00033748"/>
    </source>
</evidence>
<dbReference type="PATRIC" id="fig|632772.20.peg.1515"/>
<evidence type="ECO:0000313" key="10">
    <source>
        <dbReference type="Proteomes" id="UP000002212"/>
    </source>
</evidence>
<dbReference type="Gene3D" id="3.20.20.30">
    <property type="entry name" value="Luciferase-like domain"/>
    <property type="match status" value="1"/>
</dbReference>